<proteinExistence type="predicted"/>
<protein>
    <recommendedName>
        <fullName evidence="4">FeoB-associated Cys-rich membrane protein</fullName>
    </recommendedName>
</protein>
<keyword evidence="1" id="KW-0472">Membrane</keyword>
<dbReference type="AlphaFoldDB" id="Q632N3"/>
<reference evidence="3" key="1">
    <citation type="journal article" date="2006" name="J. Bacteriol.">
        <title>Pathogenomic sequence analysis of Bacillus cereus and Bacillus thuringiensis isolates closely related to Bacillus anthracis.</title>
        <authorList>
            <person name="Han C.S."/>
            <person name="Xie G."/>
            <person name="Challacombe J.F."/>
            <person name="Altherr M.R."/>
            <person name="Bhotika S.S."/>
            <person name="Brown N."/>
            <person name="Bruce D."/>
            <person name="Campbell C.S."/>
            <person name="Campbell M.L."/>
            <person name="Chen J."/>
            <person name="Chertkov O."/>
            <person name="Cleland C."/>
            <person name="Dimitrijevic M."/>
            <person name="Doggett N.A."/>
            <person name="Fawcett J.J."/>
            <person name="Glavina T."/>
            <person name="Goodwin L.A."/>
            <person name="Green L.D."/>
            <person name="Hill K.K."/>
            <person name="Hitchcock P."/>
            <person name="Jackson P.J."/>
            <person name="Keim P."/>
            <person name="Kewalramani A.R."/>
            <person name="Longmire J."/>
            <person name="Lucas S."/>
            <person name="Malfatti S."/>
            <person name="McMurry K."/>
            <person name="Meincke L.J."/>
            <person name="Misra M."/>
            <person name="Moseman B.L."/>
            <person name="Mundt M."/>
            <person name="Munk A.C."/>
            <person name="Okinaka R.T."/>
            <person name="Parson-Quintana B."/>
            <person name="Reilly L.P."/>
            <person name="Richardson P."/>
            <person name="Robinson D.L."/>
            <person name="Rubin E."/>
            <person name="Saunders E."/>
            <person name="Tapia R."/>
            <person name="Tesmer J.G."/>
            <person name="Thayer N."/>
            <person name="Thompson L.S."/>
            <person name="Tice H."/>
            <person name="Ticknor L.O."/>
            <person name="Wills P.L."/>
            <person name="Brettin T.S."/>
            <person name="Gilna P."/>
        </authorList>
    </citation>
    <scope>NUCLEOTIDE SEQUENCE [LARGE SCALE GENOMIC DNA]</scope>
    <source>
        <strain evidence="3">ZK / E33L</strain>
    </source>
</reference>
<organism evidence="2 3">
    <name type="scientific">Bacillus cereus (strain ZK / E33L)</name>
    <dbReference type="NCBI Taxonomy" id="288681"/>
    <lineage>
        <taxon>Bacteria</taxon>
        <taxon>Bacillati</taxon>
        <taxon>Bacillota</taxon>
        <taxon>Bacilli</taxon>
        <taxon>Bacillales</taxon>
        <taxon>Bacillaceae</taxon>
        <taxon>Bacillus</taxon>
        <taxon>Bacillus cereus group</taxon>
    </lineage>
</organism>
<evidence type="ECO:0000313" key="2">
    <source>
        <dbReference type="EMBL" id="AAU15715.1"/>
    </source>
</evidence>
<name>Q632N3_BACCZ</name>
<accession>Q632N3</accession>
<evidence type="ECO:0000313" key="3">
    <source>
        <dbReference type="Proteomes" id="UP000002612"/>
    </source>
</evidence>
<dbReference type="KEGG" id="bcz:BCE33L4559"/>
<keyword evidence="1" id="KW-1133">Transmembrane helix</keyword>
<evidence type="ECO:0008006" key="4">
    <source>
        <dbReference type="Google" id="ProtNLM"/>
    </source>
</evidence>
<keyword evidence="1" id="KW-0812">Transmembrane</keyword>
<sequence>MMMVNIIIGAIIFGYAAYTLVNFVKRSKKGKCAACSLNKSCQSNTCSPDMEQIAHK</sequence>
<evidence type="ECO:0000256" key="1">
    <source>
        <dbReference type="SAM" id="Phobius"/>
    </source>
</evidence>
<gene>
    <name evidence="2" type="ordered locus">BCE33L4559</name>
</gene>
<feature type="transmembrane region" description="Helical" evidence="1">
    <location>
        <begin position="6"/>
        <end position="24"/>
    </location>
</feature>
<dbReference type="Pfam" id="PF12669">
    <property type="entry name" value="FeoB_associated"/>
    <property type="match status" value="1"/>
</dbReference>
<dbReference type="EMBL" id="CP000001">
    <property type="protein sequence ID" value="AAU15715.1"/>
    <property type="molecule type" value="Genomic_DNA"/>
</dbReference>
<dbReference type="Proteomes" id="UP000002612">
    <property type="component" value="Chromosome"/>
</dbReference>